<evidence type="ECO:0000256" key="1">
    <source>
        <dbReference type="ARBA" id="ARBA00023012"/>
    </source>
</evidence>
<evidence type="ECO:0000313" key="4">
    <source>
        <dbReference type="EMBL" id="GAA0588106.1"/>
    </source>
</evidence>
<dbReference type="SUPFAM" id="SSF47226">
    <property type="entry name" value="Histidine-containing phosphotransfer domain, HPT domain"/>
    <property type="match status" value="1"/>
</dbReference>
<reference evidence="4 5" key="1">
    <citation type="journal article" date="2019" name="Int. J. Syst. Evol. Microbiol.">
        <title>The Global Catalogue of Microorganisms (GCM) 10K type strain sequencing project: providing services to taxonomists for standard genome sequencing and annotation.</title>
        <authorList>
            <consortium name="The Broad Institute Genomics Platform"/>
            <consortium name="The Broad Institute Genome Sequencing Center for Infectious Disease"/>
            <person name="Wu L."/>
            <person name="Ma J."/>
        </authorList>
    </citation>
    <scope>NUCLEOTIDE SEQUENCE [LARGE SCALE GENOMIC DNA]</scope>
    <source>
        <strain evidence="4 5">JCM 15089</strain>
    </source>
</reference>
<dbReference type="InterPro" id="IPR008207">
    <property type="entry name" value="Sig_transdc_His_kin_Hpt_dom"/>
</dbReference>
<keyword evidence="1" id="KW-0902">Two-component regulatory system</keyword>
<evidence type="ECO:0000259" key="3">
    <source>
        <dbReference type="PROSITE" id="PS50894"/>
    </source>
</evidence>
<comment type="caution">
    <text evidence="4">The sequence shown here is derived from an EMBL/GenBank/DDBJ whole genome shotgun (WGS) entry which is preliminary data.</text>
</comment>
<dbReference type="EMBL" id="BAAADD010000014">
    <property type="protein sequence ID" value="GAA0588106.1"/>
    <property type="molecule type" value="Genomic_DNA"/>
</dbReference>
<feature type="domain" description="HPt" evidence="3">
    <location>
        <begin position="17"/>
        <end position="110"/>
    </location>
</feature>
<evidence type="ECO:0000256" key="2">
    <source>
        <dbReference type="PROSITE-ProRule" id="PRU00110"/>
    </source>
</evidence>
<gene>
    <name evidence="4" type="ORF">GCM10008942_41380</name>
</gene>
<accession>A0ABN1FCQ6</accession>
<dbReference type="PROSITE" id="PS50096">
    <property type="entry name" value="IQ"/>
    <property type="match status" value="1"/>
</dbReference>
<organism evidence="4 5">
    <name type="scientific">Rhizomicrobium electricum</name>
    <dbReference type="NCBI Taxonomy" id="480070"/>
    <lineage>
        <taxon>Bacteria</taxon>
        <taxon>Pseudomonadati</taxon>
        <taxon>Pseudomonadota</taxon>
        <taxon>Alphaproteobacteria</taxon>
        <taxon>Micropepsales</taxon>
        <taxon>Micropepsaceae</taxon>
        <taxon>Rhizomicrobium</taxon>
    </lineage>
</organism>
<dbReference type="Gene3D" id="1.20.120.160">
    <property type="entry name" value="HPT domain"/>
    <property type="match status" value="1"/>
</dbReference>
<dbReference type="Proteomes" id="UP001499951">
    <property type="component" value="Unassembled WGS sequence"/>
</dbReference>
<dbReference type="Pfam" id="PF01627">
    <property type="entry name" value="Hpt"/>
    <property type="match status" value="1"/>
</dbReference>
<protein>
    <recommendedName>
        <fullName evidence="3">HPt domain-containing protein</fullName>
    </recommendedName>
</protein>
<keyword evidence="5" id="KW-1185">Reference proteome</keyword>
<dbReference type="RefSeq" id="WP_166934804.1">
    <property type="nucleotide sequence ID" value="NZ_BAAADD010000014.1"/>
</dbReference>
<evidence type="ECO:0000313" key="5">
    <source>
        <dbReference type="Proteomes" id="UP001499951"/>
    </source>
</evidence>
<proteinExistence type="predicted"/>
<feature type="modified residue" description="Phosphohistidine" evidence="2">
    <location>
        <position position="56"/>
    </location>
</feature>
<dbReference type="InterPro" id="IPR036641">
    <property type="entry name" value="HPT_dom_sf"/>
</dbReference>
<sequence>MKPAVDLQHLCRYTGGDEALNAEVLELFDSQISEMVGKLRSILDAQDAKSWKEVTHTLKGAARGVGAFHFADAAAAAEPIDPVRDRGNASIAIRTLVTCSADVQSFIRGYLKR</sequence>
<dbReference type="PROSITE" id="PS50894">
    <property type="entry name" value="HPT"/>
    <property type="match status" value="1"/>
</dbReference>
<name>A0ABN1FCQ6_9PROT</name>
<keyword evidence="2" id="KW-0597">Phosphoprotein</keyword>